<reference evidence="1 2" key="1">
    <citation type="journal article" date="2019" name="Commun. Biol.">
        <title>The bagworm genome reveals a unique fibroin gene that provides high tensile strength.</title>
        <authorList>
            <person name="Kono N."/>
            <person name="Nakamura H."/>
            <person name="Ohtoshi R."/>
            <person name="Tomita M."/>
            <person name="Numata K."/>
            <person name="Arakawa K."/>
        </authorList>
    </citation>
    <scope>NUCLEOTIDE SEQUENCE [LARGE SCALE GENOMIC DNA]</scope>
</reference>
<name>A0A4C1XK12_EUMVA</name>
<keyword evidence="2" id="KW-1185">Reference proteome</keyword>
<gene>
    <name evidence="1" type="ORF">EVAR_41920_1</name>
</gene>
<evidence type="ECO:0000313" key="2">
    <source>
        <dbReference type="Proteomes" id="UP000299102"/>
    </source>
</evidence>
<protein>
    <submittedName>
        <fullName evidence="1">Uncharacterized protein</fullName>
    </submittedName>
</protein>
<evidence type="ECO:0000313" key="1">
    <source>
        <dbReference type="EMBL" id="GBP63332.1"/>
    </source>
</evidence>
<comment type="caution">
    <text evidence="1">The sequence shown here is derived from an EMBL/GenBank/DDBJ whole genome shotgun (WGS) entry which is preliminary data.</text>
</comment>
<dbReference type="Proteomes" id="UP000299102">
    <property type="component" value="Unassembled WGS sequence"/>
</dbReference>
<accession>A0A4C1XK12</accession>
<proteinExistence type="predicted"/>
<organism evidence="1 2">
    <name type="scientific">Eumeta variegata</name>
    <name type="common">Bagworm moth</name>
    <name type="synonym">Eumeta japonica</name>
    <dbReference type="NCBI Taxonomy" id="151549"/>
    <lineage>
        <taxon>Eukaryota</taxon>
        <taxon>Metazoa</taxon>
        <taxon>Ecdysozoa</taxon>
        <taxon>Arthropoda</taxon>
        <taxon>Hexapoda</taxon>
        <taxon>Insecta</taxon>
        <taxon>Pterygota</taxon>
        <taxon>Neoptera</taxon>
        <taxon>Endopterygota</taxon>
        <taxon>Lepidoptera</taxon>
        <taxon>Glossata</taxon>
        <taxon>Ditrysia</taxon>
        <taxon>Tineoidea</taxon>
        <taxon>Psychidae</taxon>
        <taxon>Oiketicinae</taxon>
        <taxon>Eumeta</taxon>
    </lineage>
</organism>
<sequence length="127" mass="14305">MRWRRGRRRGRRRGSRPLCIMPLTALNEISFTKKKKLKQRPIYSYLSPLVPTTPARRAPGVLRVVAEGESVNGMAGRPGGAARVTPGMFARVAFALVQERYLRCASSIHQFDIRFPPKTAVSSRRKA</sequence>
<dbReference type="EMBL" id="BGZK01000867">
    <property type="protein sequence ID" value="GBP63332.1"/>
    <property type="molecule type" value="Genomic_DNA"/>
</dbReference>
<dbReference type="AlphaFoldDB" id="A0A4C1XK12"/>